<keyword evidence="4 8" id="KW-1003">Cell membrane</keyword>
<dbReference type="Gene3D" id="1.20.58.340">
    <property type="entry name" value="Magnesium transport protein CorA, transmembrane region"/>
    <property type="match status" value="2"/>
</dbReference>
<dbReference type="GO" id="GO:0015087">
    <property type="term" value="F:cobalt ion transmembrane transporter activity"/>
    <property type="evidence" value="ECO:0007669"/>
    <property type="project" value="UniProtKB-UniRule"/>
</dbReference>
<dbReference type="Gene3D" id="3.30.460.20">
    <property type="entry name" value="CorA soluble domain-like"/>
    <property type="match status" value="1"/>
</dbReference>
<dbReference type="PANTHER" id="PTHR46494:SF1">
    <property type="entry name" value="CORA FAMILY METAL ION TRANSPORTER (EUROFUNG)"/>
    <property type="match status" value="1"/>
</dbReference>
<dbReference type="Pfam" id="PF01544">
    <property type="entry name" value="CorA"/>
    <property type="match status" value="1"/>
</dbReference>
<name>A0A2T1GGG3_9CYAN</name>
<dbReference type="GO" id="GO:0005886">
    <property type="term" value="C:plasma membrane"/>
    <property type="evidence" value="ECO:0007669"/>
    <property type="project" value="UniProtKB-SubCell"/>
</dbReference>
<dbReference type="InterPro" id="IPR002523">
    <property type="entry name" value="MgTranspt_CorA/ZnTranspt_ZntB"/>
</dbReference>
<dbReference type="GO" id="GO:0050897">
    <property type="term" value="F:cobalt ion binding"/>
    <property type="evidence" value="ECO:0007669"/>
    <property type="project" value="TreeGrafter"/>
</dbReference>
<dbReference type="RefSeq" id="WP_106304328.1">
    <property type="nucleotide sequence ID" value="NZ_PVWO01000118.1"/>
</dbReference>
<keyword evidence="10" id="KW-1185">Reference proteome</keyword>
<dbReference type="AlphaFoldDB" id="A0A2T1GGG3"/>
<dbReference type="CDD" id="cd12828">
    <property type="entry name" value="TmCorA-like_1"/>
    <property type="match status" value="1"/>
</dbReference>
<evidence type="ECO:0000313" key="10">
    <source>
        <dbReference type="Proteomes" id="UP000238937"/>
    </source>
</evidence>
<comment type="subcellular location">
    <subcellularLocation>
        <location evidence="1">Cell membrane</location>
        <topology evidence="1">Multi-pass membrane protein</topology>
    </subcellularLocation>
    <subcellularLocation>
        <location evidence="8">Membrane</location>
        <topology evidence="8">Multi-pass membrane protein</topology>
    </subcellularLocation>
</comment>
<dbReference type="Proteomes" id="UP000238937">
    <property type="component" value="Unassembled WGS sequence"/>
</dbReference>
<evidence type="ECO:0000256" key="2">
    <source>
        <dbReference type="ARBA" id="ARBA00009765"/>
    </source>
</evidence>
<evidence type="ECO:0000256" key="5">
    <source>
        <dbReference type="ARBA" id="ARBA00022692"/>
    </source>
</evidence>
<dbReference type="InterPro" id="IPR045861">
    <property type="entry name" value="CorA_cytoplasmic_dom"/>
</dbReference>
<dbReference type="InterPro" id="IPR045863">
    <property type="entry name" value="CorA_TM1_TM2"/>
</dbReference>
<comment type="function">
    <text evidence="8">Mediates influx of magnesium ions.</text>
</comment>
<protein>
    <recommendedName>
        <fullName evidence="8">Magnesium transport protein CorA</fullName>
    </recommendedName>
</protein>
<keyword evidence="8" id="KW-0460">Magnesium</keyword>
<dbReference type="InterPro" id="IPR004488">
    <property type="entry name" value="Mg/Co-transport_prot_CorA"/>
</dbReference>
<comment type="caution">
    <text evidence="9">The sequence shown here is derived from an EMBL/GenBank/DDBJ whole genome shotgun (WGS) entry which is preliminary data.</text>
</comment>
<dbReference type="PANTHER" id="PTHR46494">
    <property type="entry name" value="CORA FAMILY METAL ION TRANSPORTER (EUROFUNG)"/>
    <property type="match status" value="1"/>
</dbReference>
<dbReference type="EMBL" id="PVWO01000118">
    <property type="protein sequence ID" value="PSB56588.1"/>
    <property type="molecule type" value="Genomic_DNA"/>
</dbReference>
<keyword evidence="5 8" id="KW-0812">Transmembrane</keyword>
<evidence type="ECO:0000256" key="1">
    <source>
        <dbReference type="ARBA" id="ARBA00004651"/>
    </source>
</evidence>
<proteinExistence type="inferred from homology"/>
<evidence type="ECO:0000256" key="6">
    <source>
        <dbReference type="ARBA" id="ARBA00022989"/>
    </source>
</evidence>
<dbReference type="SUPFAM" id="SSF143865">
    <property type="entry name" value="CorA soluble domain-like"/>
    <property type="match status" value="1"/>
</dbReference>
<keyword evidence="8" id="KW-0406">Ion transport</keyword>
<organism evidence="9 10">
    <name type="scientific">Chamaesiphon polymorphus CCALA 037</name>
    <dbReference type="NCBI Taxonomy" id="2107692"/>
    <lineage>
        <taxon>Bacteria</taxon>
        <taxon>Bacillati</taxon>
        <taxon>Cyanobacteriota</taxon>
        <taxon>Cyanophyceae</taxon>
        <taxon>Gomontiellales</taxon>
        <taxon>Chamaesiphonaceae</taxon>
        <taxon>Chamaesiphon</taxon>
    </lineage>
</organism>
<sequence length="363" mass="42556">MSTVRRLVHPNPSRILRTQDRPLSCPLTTEIGLTNYSRQAETVRLDSIEPTECLSYLTAESVSWIDIQGLGREDLLQELGDVLNLHPQLLEDIANVPQRPRFEDYDDQLLMICRMVKANDEANGFDRQQVSLVLGANYVLVIQEALDYDSCFNKVGERIRRNKGTMRKQGADYLLYCLLDVIISGFFPVLEDYGERLEELENEVVRDPCRHTLERIYQMKRELLMLRRSIWPQRDAIDRLMREESPLICNEVRVNLRDCYNHAVQAIDMVETYREIASSLMEVYLSSMSKRMNENIRFLTVFSTIFLPLTFIVGIYGMNFEFMPELKWKWGYPVLWLIMLSITGCLLFYFYRKGWLVQAQSDK</sequence>
<feature type="transmembrane region" description="Helical" evidence="8">
    <location>
        <begin position="330"/>
        <end position="351"/>
    </location>
</feature>
<keyword evidence="6 8" id="KW-1133">Transmembrane helix</keyword>
<feature type="transmembrane region" description="Helical" evidence="8">
    <location>
        <begin position="298"/>
        <end position="318"/>
    </location>
</feature>
<reference evidence="9 10" key="1">
    <citation type="submission" date="2018-03" db="EMBL/GenBank/DDBJ databases">
        <title>The ancient ancestry and fast evolution of plastids.</title>
        <authorList>
            <person name="Moore K.R."/>
            <person name="Magnabosco C."/>
            <person name="Momper L."/>
            <person name="Gold D.A."/>
            <person name="Bosak T."/>
            <person name="Fournier G.P."/>
        </authorList>
    </citation>
    <scope>NUCLEOTIDE SEQUENCE [LARGE SCALE GENOMIC DNA]</scope>
    <source>
        <strain evidence="9 10">CCALA 037</strain>
    </source>
</reference>
<keyword evidence="7 8" id="KW-0472">Membrane</keyword>
<gene>
    <name evidence="8 9" type="primary">corA</name>
    <name evidence="9" type="ORF">C7B77_11380</name>
</gene>
<accession>A0A2T1GGG3</accession>
<evidence type="ECO:0000256" key="8">
    <source>
        <dbReference type="RuleBase" id="RU362010"/>
    </source>
</evidence>
<dbReference type="GO" id="GO:0015095">
    <property type="term" value="F:magnesium ion transmembrane transporter activity"/>
    <property type="evidence" value="ECO:0007669"/>
    <property type="project" value="UniProtKB-UniRule"/>
</dbReference>
<dbReference type="FunFam" id="1.20.58.340:FF:000012">
    <property type="entry name" value="Magnesium transport protein CorA"/>
    <property type="match status" value="1"/>
</dbReference>
<evidence type="ECO:0000256" key="7">
    <source>
        <dbReference type="ARBA" id="ARBA00023136"/>
    </source>
</evidence>
<evidence type="ECO:0000256" key="4">
    <source>
        <dbReference type="ARBA" id="ARBA00022475"/>
    </source>
</evidence>
<dbReference type="SUPFAM" id="SSF144083">
    <property type="entry name" value="Magnesium transport protein CorA, transmembrane region"/>
    <property type="match status" value="1"/>
</dbReference>
<dbReference type="GO" id="GO:0000287">
    <property type="term" value="F:magnesium ion binding"/>
    <property type="evidence" value="ECO:0007669"/>
    <property type="project" value="TreeGrafter"/>
</dbReference>
<evidence type="ECO:0000256" key="3">
    <source>
        <dbReference type="ARBA" id="ARBA00022448"/>
    </source>
</evidence>
<comment type="similarity">
    <text evidence="2 8">Belongs to the CorA metal ion transporter (MIT) (TC 1.A.35) family.</text>
</comment>
<keyword evidence="3 8" id="KW-0813">Transport</keyword>
<dbReference type="OrthoDB" id="9803416at2"/>
<evidence type="ECO:0000313" key="9">
    <source>
        <dbReference type="EMBL" id="PSB56588.1"/>
    </source>
</evidence>
<dbReference type="NCBIfam" id="TIGR00383">
    <property type="entry name" value="corA"/>
    <property type="match status" value="1"/>
</dbReference>